<dbReference type="AlphaFoldDB" id="A0A2W5T1N1"/>
<organism evidence="2 3">
    <name type="scientific">Archangium gephyra</name>
    <dbReference type="NCBI Taxonomy" id="48"/>
    <lineage>
        <taxon>Bacteria</taxon>
        <taxon>Pseudomonadati</taxon>
        <taxon>Myxococcota</taxon>
        <taxon>Myxococcia</taxon>
        <taxon>Myxococcales</taxon>
        <taxon>Cystobacterineae</taxon>
        <taxon>Archangiaceae</taxon>
        <taxon>Archangium</taxon>
    </lineage>
</organism>
<dbReference type="Proteomes" id="UP000249061">
    <property type="component" value="Unassembled WGS sequence"/>
</dbReference>
<sequence>MAEKSSWVRWLLLGLAVFGAMCLGTGVVVWKFGPSAGRMAVSTAVPAGGIVTPQWRLSPPSARWRRMSAAAVANLVQKDLWLVHVDTGALITVESVSSGEGAQFVPARLAKAVLDQQRRDSTAFELVSESTFDTCGAPAVLREYRATREGIAMTYVAATYAGRGRAYDVTAWVEDHHFATVAEELRRGAMSLCAIDSDFDRAWLENFLIFSEEEPFKSAFGDDTGSPEERGERALQFHVDGIARISRRDLARFAELMLALTENATPEACAEIWRWNPRVIESRLKTLTAVEIRDWFRVARHAQRAVLDATWADDATTPDAQDEAWERATRKPALAHALGHFEPMGDVVGDVCSSGRTLFTYALTLPADEKDALLRALATYD</sequence>
<keyword evidence="1" id="KW-0472">Membrane</keyword>
<evidence type="ECO:0000313" key="2">
    <source>
        <dbReference type="EMBL" id="PZR05365.1"/>
    </source>
</evidence>
<evidence type="ECO:0000313" key="3">
    <source>
        <dbReference type="Proteomes" id="UP000249061"/>
    </source>
</evidence>
<keyword evidence="1" id="KW-0812">Transmembrane</keyword>
<evidence type="ECO:0000256" key="1">
    <source>
        <dbReference type="SAM" id="Phobius"/>
    </source>
</evidence>
<dbReference type="EMBL" id="QFQP01000045">
    <property type="protein sequence ID" value="PZR05365.1"/>
    <property type="molecule type" value="Genomic_DNA"/>
</dbReference>
<comment type="caution">
    <text evidence="2">The sequence shown here is derived from an EMBL/GenBank/DDBJ whole genome shotgun (WGS) entry which is preliminary data.</text>
</comment>
<accession>A0A2W5T1N1</accession>
<proteinExistence type="predicted"/>
<feature type="transmembrane region" description="Helical" evidence="1">
    <location>
        <begin position="7"/>
        <end position="30"/>
    </location>
</feature>
<reference evidence="2 3" key="1">
    <citation type="submission" date="2017-08" db="EMBL/GenBank/DDBJ databases">
        <title>Infants hospitalized years apart are colonized by the same room-sourced microbial strains.</title>
        <authorList>
            <person name="Brooks B."/>
            <person name="Olm M.R."/>
            <person name="Firek B.A."/>
            <person name="Baker R."/>
            <person name="Thomas B.C."/>
            <person name="Morowitz M.J."/>
            <person name="Banfield J.F."/>
        </authorList>
    </citation>
    <scope>NUCLEOTIDE SEQUENCE [LARGE SCALE GENOMIC DNA]</scope>
    <source>
        <strain evidence="2">S2_003_000_R2_14</strain>
    </source>
</reference>
<keyword evidence="1" id="KW-1133">Transmembrane helix</keyword>
<name>A0A2W5T1N1_9BACT</name>
<protein>
    <submittedName>
        <fullName evidence="2">Uncharacterized protein</fullName>
    </submittedName>
</protein>
<gene>
    <name evidence="2" type="ORF">DI536_32340</name>
</gene>